<dbReference type="InterPro" id="IPR002942">
    <property type="entry name" value="S4_RNA-bd"/>
</dbReference>
<dbReference type="GO" id="GO:0019843">
    <property type="term" value="F:rRNA binding"/>
    <property type="evidence" value="ECO:0007669"/>
    <property type="project" value="UniProtKB-KW"/>
</dbReference>
<dbReference type="InterPro" id="IPR022801">
    <property type="entry name" value="Ribosomal_uS4"/>
</dbReference>
<dbReference type="InterPro" id="IPR005710">
    <property type="entry name" value="Ribosomal_uS4_euk/arc"/>
</dbReference>
<reference evidence="9 11" key="2">
    <citation type="submission" date="2023-02" db="EMBL/GenBank/DDBJ databases">
        <title>Encephalitozoon hellem ATCC 50451 complete genome.</title>
        <authorList>
            <person name="Mascarenhas dos Santos A.C."/>
            <person name="Julian A.T."/>
            <person name="Pombert J.-F."/>
        </authorList>
    </citation>
    <scope>NUCLEOTIDE SEQUENCE [LARGE SCALE GENOMIC DNA]</scope>
    <source>
        <strain evidence="9 11">ATCC 50451</strain>
    </source>
</reference>
<dbReference type="Gene3D" id="3.10.290.10">
    <property type="entry name" value="RNA-binding S4 domain"/>
    <property type="match status" value="1"/>
</dbReference>
<dbReference type="GO" id="GO:0042274">
    <property type="term" value="P:ribosomal small subunit biogenesis"/>
    <property type="evidence" value="ECO:0007669"/>
    <property type="project" value="TreeGrafter"/>
</dbReference>
<dbReference type="InterPro" id="IPR001912">
    <property type="entry name" value="Ribosomal_uS4_N"/>
</dbReference>
<dbReference type="PROSITE" id="PS50889">
    <property type="entry name" value="S4"/>
    <property type="match status" value="1"/>
</dbReference>
<accession>A0A9Q9C837</accession>
<comment type="similarity">
    <text evidence="1">Belongs to the universal ribosomal protein uS4 family.</text>
</comment>
<dbReference type="Proteomes" id="UP001217963">
    <property type="component" value="Chromosome V"/>
</dbReference>
<evidence type="ECO:0000313" key="11">
    <source>
        <dbReference type="Proteomes" id="UP001217963"/>
    </source>
</evidence>
<evidence type="ECO:0000256" key="5">
    <source>
        <dbReference type="ARBA" id="ARBA00023274"/>
    </source>
</evidence>
<dbReference type="InterPro" id="IPR036986">
    <property type="entry name" value="S4_RNA-bd_sf"/>
</dbReference>
<evidence type="ECO:0000313" key="9">
    <source>
        <dbReference type="EMBL" id="WEL38647.1"/>
    </source>
</evidence>
<name>A0A9Q9C837_ENCHE</name>
<keyword evidence="5" id="KW-0687">Ribonucleoprotein</keyword>
<evidence type="ECO:0000256" key="3">
    <source>
        <dbReference type="ARBA" id="ARBA00022884"/>
    </source>
</evidence>
<dbReference type="EMBL" id="CP075151">
    <property type="protein sequence ID" value="UTX43190.1"/>
    <property type="molecule type" value="Genomic_DNA"/>
</dbReference>
<protein>
    <submittedName>
        <fullName evidence="8">Ribosomal protein S4</fullName>
    </submittedName>
    <submittedName>
        <fullName evidence="9">Ribosomal protein S9</fullName>
    </submittedName>
</protein>
<dbReference type="EMBL" id="CP119066">
    <property type="protein sequence ID" value="WEL38647.1"/>
    <property type="molecule type" value="Genomic_DNA"/>
</dbReference>
<feature type="domain" description="Small ribosomal subunit protein uS4 N-terminal" evidence="7">
    <location>
        <begin position="3"/>
        <end position="111"/>
    </location>
</feature>
<evidence type="ECO:0000259" key="7">
    <source>
        <dbReference type="SMART" id="SM01390"/>
    </source>
</evidence>
<keyword evidence="2" id="KW-0699">rRNA-binding</keyword>
<reference evidence="8" key="1">
    <citation type="submission" date="2021-05" db="EMBL/GenBank/DDBJ databases">
        <title>Encephalitozoon hellem ATCC 50604 Complete Genome.</title>
        <authorList>
            <person name="Mascarenhas dos Santos A.C."/>
            <person name="Julian A.T."/>
            <person name="Pombert J.-F."/>
        </authorList>
    </citation>
    <scope>NUCLEOTIDE SEQUENCE</scope>
    <source>
        <strain evidence="8">ATCC 50604</strain>
    </source>
</reference>
<dbReference type="Pfam" id="PF01479">
    <property type="entry name" value="S4"/>
    <property type="match status" value="1"/>
</dbReference>
<proteinExistence type="inferred from homology"/>
<sequence length="185" mass="21268">MASKKGSKRASTPRDPFEKERLIREIQLVGVYGLKNKHELWVMEKMFAKDKERARTLLTSTNPEDIPISGRSLLRKLMKYGILNGINLCDKQSVIDGLNKVLDLTINHYLERRLQFRVFAAGLARSVHHARVLIKGRCISIKDQVVDVPGFMVRADKEPLIEYNPYSRYGEKGKKKKTEAKVDEE</sequence>
<keyword evidence="11" id="KW-1185">Reference proteome</keyword>
<evidence type="ECO:0000256" key="2">
    <source>
        <dbReference type="ARBA" id="ARBA00022730"/>
    </source>
</evidence>
<dbReference type="OrthoDB" id="1697570at2759"/>
<evidence type="ECO:0000313" key="10">
    <source>
        <dbReference type="Proteomes" id="UP001059546"/>
    </source>
</evidence>
<evidence type="ECO:0000256" key="4">
    <source>
        <dbReference type="ARBA" id="ARBA00022980"/>
    </source>
</evidence>
<dbReference type="Proteomes" id="UP001059546">
    <property type="component" value="Chromosome V"/>
</dbReference>
<dbReference type="AlphaFoldDB" id="A0A9Q9C837"/>
<keyword evidence="4 8" id="KW-0689">Ribosomal protein</keyword>
<evidence type="ECO:0000256" key="1">
    <source>
        <dbReference type="ARBA" id="ARBA00007465"/>
    </source>
</evidence>
<dbReference type="GO" id="GO:0003735">
    <property type="term" value="F:structural constituent of ribosome"/>
    <property type="evidence" value="ECO:0007669"/>
    <property type="project" value="InterPro"/>
</dbReference>
<evidence type="ECO:0000256" key="6">
    <source>
        <dbReference type="PROSITE-ProRule" id="PRU00182"/>
    </source>
</evidence>
<gene>
    <name evidence="8" type="ORF">GPU96_05g09310</name>
    <name evidence="9" type="ORF">PFJ87_05g01170</name>
</gene>
<organism evidence="8 10">
    <name type="scientific">Encephalitozoon hellem</name>
    <name type="common">Microsporidian parasite</name>
    <dbReference type="NCBI Taxonomy" id="27973"/>
    <lineage>
        <taxon>Eukaryota</taxon>
        <taxon>Fungi</taxon>
        <taxon>Fungi incertae sedis</taxon>
        <taxon>Microsporidia</taxon>
        <taxon>Unikaryonidae</taxon>
        <taxon>Encephalitozoon</taxon>
    </lineage>
</organism>
<dbReference type="SMART" id="SM01390">
    <property type="entry name" value="Ribosomal_S4"/>
    <property type="match status" value="1"/>
</dbReference>
<dbReference type="SUPFAM" id="SSF55174">
    <property type="entry name" value="Alpha-L RNA-binding motif"/>
    <property type="match status" value="1"/>
</dbReference>
<dbReference type="GO" id="GO:0006412">
    <property type="term" value="P:translation"/>
    <property type="evidence" value="ECO:0007669"/>
    <property type="project" value="InterPro"/>
</dbReference>
<evidence type="ECO:0000313" key="8">
    <source>
        <dbReference type="EMBL" id="UTX43190.1"/>
    </source>
</evidence>
<dbReference type="PANTHER" id="PTHR11831">
    <property type="entry name" value="30S 40S RIBOSOMAL PROTEIN"/>
    <property type="match status" value="1"/>
</dbReference>
<dbReference type="GO" id="GO:0022627">
    <property type="term" value="C:cytosolic small ribosomal subunit"/>
    <property type="evidence" value="ECO:0007669"/>
    <property type="project" value="TreeGrafter"/>
</dbReference>
<dbReference type="NCBIfam" id="TIGR01018">
    <property type="entry name" value="uS4_arch"/>
    <property type="match status" value="1"/>
</dbReference>
<dbReference type="CDD" id="cd00165">
    <property type="entry name" value="S4"/>
    <property type="match status" value="1"/>
</dbReference>
<keyword evidence="3 6" id="KW-0694">RNA-binding</keyword>
<dbReference type="PANTHER" id="PTHR11831:SF5">
    <property type="entry name" value="40S RIBOSOMAL PROTEIN S9"/>
    <property type="match status" value="1"/>
</dbReference>